<evidence type="ECO:0000313" key="2">
    <source>
        <dbReference type="Proteomes" id="UP000693970"/>
    </source>
</evidence>
<proteinExistence type="predicted"/>
<keyword evidence="2" id="KW-1185">Reference proteome</keyword>
<accession>A0A9K3LYQ4</accession>
<reference evidence="1" key="2">
    <citation type="submission" date="2021-04" db="EMBL/GenBank/DDBJ databases">
        <authorList>
            <person name="Podell S."/>
        </authorList>
    </citation>
    <scope>NUCLEOTIDE SEQUENCE</scope>
    <source>
        <strain evidence="1">Hildebrandi</strain>
    </source>
</reference>
<evidence type="ECO:0000313" key="1">
    <source>
        <dbReference type="EMBL" id="KAG7370667.1"/>
    </source>
</evidence>
<dbReference type="AlphaFoldDB" id="A0A9K3LYQ4"/>
<evidence type="ECO:0008006" key="3">
    <source>
        <dbReference type="Google" id="ProtNLM"/>
    </source>
</evidence>
<name>A0A9K3LYQ4_9STRA</name>
<reference evidence="1" key="1">
    <citation type="journal article" date="2021" name="Sci. Rep.">
        <title>Diploid genomic architecture of Nitzschia inconspicua, an elite biomass production diatom.</title>
        <authorList>
            <person name="Oliver A."/>
            <person name="Podell S."/>
            <person name="Pinowska A."/>
            <person name="Traller J.C."/>
            <person name="Smith S.R."/>
            <person name="McClure R."/>
            <person name="Beliaev A."/>
            <person name="Bohutskyi P."/>
            <person name="Hill E.A."/>
            <person name="Rabines A."/>
            <person name="Zheng H."/>
            <person name="Allen L.Z."/>
            <person name="Kuo A."/>
            <person name="Grigoriev I.V."/>
            <person name="Allen A.E."/>
            <person name="Hazlebeck D."/>
            <person name="Allen E.E."/>
        </authorList>
    </citation>
    <scope>NUCLEOTIDE SEQUENCE</scope>
    <source>
        <strain evidence="1">Hildebrandi</strain>
    </source>
</reference>
<dbReference type="EMBL" id="JAGRRH010000004">
    <property type="protein sequence ID" value="KAG7370667.1"/>
    <property type="molecule type" value="Genomic_DNA"/>
</dbReference>
<gene>
    <name evidence="1" type="ORF">IV203_019237</name>
</gene>
<dbReference type="CDD" id="cd06661">
    <property type="entry name" value="GGCT_like"/>
    <property type="match status" value="1"/>
</dbReference>
<organism evidence="1 2">
    <name type="scientific">Nitzschia inconspicua</name>
    <dbReference type="NCBI Taxonomy" id="303405"/>
    <lineage>
        <taxon>Eukaryota</taxon>
        <taxon>Sar</taxon>
        <taxon>Stramenopiles</taxon>
        <taxon>Ochrophyta</taxon>
        <taxon>Bacillariophyta</taxon>
        <taxon>Bacillariophyceae</taxon>
        <taxon>Bacillariophycidae</taxon>
        <taxon>Bacillariales</taxon>
        <taxon>Bacillariaceae</taxon>
        <taxon>Nitzschia</taxon>
    </lineage>
</organism>
<comment type="caution">
    <text evidence="1">The sequence shown here is derived from an EMBL/GenBank/DDBJ whole genome shotgun (WGS) entry which is preliminary data.</text>
</comment>
<dbReference type="Proteomes" id="UP000693970">
    <property type="component" value="Unassembled WGS sequence"/>
</dbReference>
<dbReference type="OrthoDB" id="2017317at2759"/>
<sequence>MKALRQICVQDCVAAVLRDYDLKFYGSSASNKKQLVETSAAFVEPVSSNPSTSSNSTTTSLVHGVLYTLSEEDFVRVGRTEGVPFAYRWQPCLVYPYLGDGESAGLRAMETTDPVEAYTLVPPSSQQEPSRQQVAPSASYLGLIQEGAELWKFDRAYRDQLAAVEVASNLLVSEGVSGFSLKLAERSAGIDRTYKIRVPNSYVPSRS</sequence>
<dbReference type="InterPro" id="IPR013024">
    <property type="entry name" value="GGCT-like"/>
</dbReference>
<protein>
    <recommendedName>
        <fullName evidence="3">Gamma-glutamylcyclotransferase</fullName>
    </recommendedName>
</protein>